<comment type="caution">
    <text evidence="2">The sequence shown here is derived from an EMBL/GenBank/DDBJ whole genome shotgun (WGS) entry which is preliminary data.</text>
</comment>
<sequence length="94" mass="9832">MTVFDTRTSDSVALLGDRSRESQPVGRRIGWVAAFGWPAVGVAVLAGVLTGQLLLTLIGVFGVLVLAGRQVALVVAKKVRTAAAVVDDAPYGRR</sequence>
<dbReference type="Proteomes" id="UP001501295">
    <property type="component" value="Unassembled WGS sequence"/>
</dbReference>
<keyword evidence="3" id="KW-1185">Reference proteome</keyword>
<accession>A0ABP8VSV5</accession>
<feature type="transmembrane region" description="Helical" evidence="1">
    <location>
        <begin position="29"/>
        <end position="49"/>
    </location>
</feature>
<keyword evidence="1" id="KW-1133">Transmembrane helix</keyword>
<keyword evidence="1" id="KW-0812">Transmembrane</keyword>
<evidence type="ECO:0008006" key="4">
    <source>
        <dbReference type="Google" id="ProtNLM"/>
    </source>
</evidence>
<name>A0ABP8VSV5_9MICO</name>
<evidence type="ECO:0000313" key="3">
    <source>
        <dbReference type="Proteomes" id="UP001501295"/>
    </source>
</evidence>
<reference evidence="3" key="1">
    <citation type="journal article" date="2019" name="Int. J. Syst. Evol. Microbiol.">
        <title>The Global Catalogue of Microorganisms (GCM) 10K type strain sequencing project: providing services to taxonomists for standard genome sequencing and annotation.</title>
        <authorList>
            <consortium name="The Broad Institute Genomics Platform"/>
            <consortium name="The Broad Institute Genome Sequencing Center for Infectious Disease"/>
            <person name="Wu L."/>
            <person name="Ma J."/>
        </authorList>
    </citation>
    <scope>NUCLEOTIDE SEQUENCE [LARGE SCALE GENOMIC DNA]</scope>
    <source>
        <strain evidence="3">JCM 18956</strain>
    </source>
</reference>
<dbReference type="EMBL" id="BAABLM010000002">
    <property type="protein sequence ID" value="GAA4669483.1"/>
    <property type="molecule type" value="Genomic_DNA"/>
</dbReference>
<organism evidence="2 3">
    <name type="scientific">Frondihabitans cladoniiphilus</name>
    <dbReference type="NCBI Taxonomy" id="715785"/>
    <lineage>
        <taxon>Bacteria</taxon>
        <taxon>Bacillati</taxon>
        <taxon>Actinomycetota</taxon>
        <taxon>Actinomycetes</taxon>
        <taxon>Micrococcales</taxon>
        <taxon>Microbacteriaceae</taxon>
        <taxon>Frondihabitans</taxon>
    </lineage>
</organism>
<protein>
    <recommendedName>
        <fullName evidence="4">DUF3040 family protein</fullName>
    </recommendedName>
</protein>
<evidence type="ECO:0000256" key="1">
    <source>
        <dbReference type="SAM" id="Phobius"/>
    </source>
</evidence>
<dbReference type="RefSeq" id="WP_345374134.1">
    <property type="nucleotide sequence ID" value="NZ_BAABLM010000002.1"/>
</dbReference>
<evidence type="ECO:0000313" key="2">
    <source>
        <dbReference type="EMBL" id="GAA4669483.1"/>
    </source>
</evidence>
<keyword evidence="1" id="KW-0472">Membrane</keyword>
<feature type="transmembrane region" description="Helical" evidence="1">
    <location>
        <begin position="55"/>
        <end position="76"/>
    </location>
</feature>
<proteinExistence type="predicted"/>
<gene>
    <name evidence="2" type="ORF">GCM10025780_10870</name>
</gene>